<keyword evidence="3" id="KW-1185">Reference proteome</keyword>
<organism evidence="2 3">
    <name type="scientific">Proteus myxofaciens ATCC 19692</name>
    <dbReference type="NCBI Taxonomy" id="1354337"/>
    <lineage>
        <taxon>Bacteria</taxon>
        <taxon>Pseudomonadati</taxon>
        <taxon>Pseudomonadota</taxon>
        <taxon>Gammaproteobacteria</taxon>
        <taxon>Enterobacterales</taxon>
        <taxon>Morganellaceae</taxon>
        <taxon>Proteus</taxon>
    </lineage>
</organism>
<evidence type="ECO:0000313" key="3">
    <source>
        <dbReference type="Proteomes" id="UP000094023"/>
    </source>
</evidence>
<feature type="compositionally biased region" description="Polar residues" evidence="1">
    <location>
        <begin position="74"/>
        <end position="89"/>
    </location>
</feature>
<dbReference type="STRING" id="1354337.M983_1645"/>
<feature type="region of interest" description="Disordered" evidence="1">
    <location>
        <begin position="28"/>
        <end position="118"/>
    </location>
</feature>
<dbReference type="EMBL" id="LXEN01000078">
    <property type="protein sequence ID" value="OAT29360.1"/>
    <property type="molecule type" value="Genomic_DNA"/>
</dbReference>
<dbReference type="Proteomes" id="UP000094023">
    <property type="component" value="Unassembled WGS sequence"/>
</dbReference>
<proteinExistence type="predicted"/>
<evidence type="ECO:0000256" key="1">
    <source>
        <dbReference type="SAM" id="MobiDB-lite"/>
    </source>
</evidence>
<feature type="compositionally biased region" description="Low complexity" evidence="1">
    <location>
        <begin position="43"/>
        <end position="56"/>
    </location>
</feature>
<protein>
    <submittedName>
        <fullName evidence="2">Uncharacterized protein</fullName>
    </submittedName>
</protein>
<sequence>MYDDLSNLKDKFQEDGFTFQEFSNETLQHIDNKKEVASENKKNNTGSTKSNNKSSNQVIANTLPPIKEKAKQPVNKSISLSYEQGNQIKSNKDNQNKTKSNLSPNYQIFDNKKTDKTHANENISLKDVFSFIGSVSK</sequence>
<evidence type="ECO:0000313" key="2">
    <source>
        <dbReference type="EMBL" id="OAT29360.1"/>
    </source>
</evidence>
<name>A0A198FXC5_9GAMM</name>
<accession>A0A198FXC5</accession>
<feature type="compositionally biased region" description="Polar residues" evidence="1">
    <location>
        <begin position="97"/>
        <end position="108"/>
    </location>
</feature>
<comment type="caution">
    <text evidence="2">The sequence shown here is derived from an EMBL/GenBank/DDBJ whole genome shotgun (WGS) entry which is preliminary data.</text>
</comment>
<dbReference type="RefSeq" id="WP_066749617.1">
    <property type="nucleotide sequence ID" value="NZ_LXEN01000078.1"/>
</dbReference>
<reference evidence="2 3" key="1">
    <citation type="submission" date="2016-04" db="EMBL/GenBank/DDBJ databases">
        <title>ATOL: Assembling a taxonomically balanced genome-scale reconstruction of the evolutionary history of the Enterobacteriaceae.</title>
        <authorList>
            <person name="Plunkett G.III."/>
            <person name="Neeno-Eckwall E.C."/>
            <person name="Glasner J.D."/>
            <person name="Perna N.T."/>
        </authorList>
    </citation>
    <scope>NUCLEOTIDE SEQUENCE [LARGE SCALE GENOMIC DNA]</scope>
    <source>
        <strain evidence="2 3">ATCC 19692</strain>
    </source>
</reference>
<dbReference type="OrthoDB" id="6459088at2"/>
<feature type="compositionally biased region" description="Basic and acidic residues" evidence="1">
    <location>
        <begin position="28"/>
        <end position="42"/>
    </location>
</feature>
<dbReference type="AlphaFoldDB" id="A0A198FXC5"/>
<gene>
    <name evidence="2" type="ORF">M983_1645</name>
</gene>